<evidence type="ECO:0000256" key="8">
    <source>
        <dbReference type="ARBA" id="ARBA00022741"/>
    </source>
</evidence>
<dbReference type="SUPFAM" id="SSF55874">
    <property type="entry name" value="ATPase domain of HSP90 chaperone/DNA topoisomerase II/histidine kinase"/>
    <property type="match status" value="1"/>
</dbReference>
<dbReference type="InterPro" id="IPR029016">
    <property type="entry name" value="GAF-like_dom_sf"/>
</dbReference>
<keyword evidence="6 14" id="KW-0808">Transferase</keyword>
<dbReference type="Pfam" id="PF02518">
    <property type="entry name" value="HATPase_c"/>
    <property type="match status" value="1"/>
</dbReference>
<dbReference type="GO" id="GO:0000155">
    <property type="term" value="F:phosphorelay sensor kinase activity"/>
    <property type="evidence" value="ECO:0007669"/>
    <property type="project" value="UniProtKB-UniRule"/>
</dbReference>
<dbReference type="PANTHER" id="PTHR24421:SF10">
    <property type="entry name" value="NITRATE_NITRITE SENSOR PROTEIN NARQ"/>
    <property type="match status" value="1"/>
</dbReference>
<dbReference type="Pfam" id="PF00672">
    <property type="entry name" value="HAMP"/>
    <property type="match status" value="1"/>
</dbReference>
<evidence type="ECO:0000256" key="15">
    <source>
        <dbReference type="SAM" id="Phobius"/>
    </source>
</evidence>
<dbReference type="Gene3D" id="3.30.450.40">
    <property type="match status" value="1"/>
</dbReference>
<keyword evidence="10 14" id="KW-0067">ATP-binding</keyword>
<dbReference type="InterPro" id="IPR003594">
    <property type="entry name" value="HATPase_dom"/>
</dbReference>
<dbReference type="PROSITE" id="PS50109">
    <property type="entry name" value="HIS_KIN"/>
    <property type="match status" value="1"/>
</dbReference>
<keyword evidence="8 14" id="KW-0547">Nucleotide-binding</keyword>
<dbReference type="InterPro" id="IPR003660">
    <property type="entry name" value="HAMP_dom"/>
</dbReference>
<evidence type="ECO:0000259" key="16">
    <source>
        <dbReference type="PROSITE" id="PS50109"/>
    </source>
</evidence>
<evidence type="ECO:0000313" key="18">
    <source>
        <dbReference type="EMBL" id="AKH20000.1"/>
    </source>
</evidence>
<feature type="transmembrane region" description="Helical" evidence="15">
    <location>
        <begin position="9"/>
        <end position="34"/>
    </location>
</feature>
<dbReference type="EMBL" id="CP011412">
    <property type="protein sequence ID" value="AKH20000.1"/>
    <property type="molecule type" value="Genomic_DNA"/>
</dbReference>
<dbReference type="PIRSF" id="PIRSF003167">
    <property type="entry name" value="STHK_NarX/NarQ"/>
    <property type="match status" value="1"/>
</dbReference>
<dbReference type="RefSeq" id="WP_046858935.1">
    <property type="nucleotide sequence ID" value="NZ_CP011412.1"/>
</dbReference>
<protein>
    <recommendedName>
        <fullName evidence="14">Sensor protein</fullName>
        <ecNumber evidence="14">2.7.13.3</ecNumber>
    </recommendedName>
</protein>
<proteinExistence type="predicted"/>
<dbReference type="PATRIC" id="fig|1543721.4.peg.1270"/>
<evidence type="ECO:0000256" key="7">
    <source>
        <dbReference type="ARBA" id="ARBA00022692"/>
    </source>
</evidence>
<dbReference type="InterPro" id="IPR005467">
    <property type="entry name" value="His_kinase_dom"/>
</dbReference>
<keyword evidence="5" id="KW-0597">Phosphoprotein</keyword>
<evidence type="ECO:0000256" key="11">
    <source>
        <dbReference type="ARBA" id="ARBA00022989"/>
    </source>
</evidence>
<dbReference type="Gene3D" id="1.20.120.960">
    <property type="entry name" value="Histidine kinase NarX, sensor domain"/>
    <property type="match status" value="1"/>
</dbReference>
<keyword evidence="12 14" id="KW-0902">Two-component regulatory system</keyword>
<dbReference type="GO" id="GO:0005524">
    <property type="term" value="F:ATP binding"/>
    <property type="evidence" value="ECO:0007669"/>
    <property type="project" value="UniProtKB-UniRule"/>
</dbReference>
<keyword evidence="3 14" id="KW-1003">Cell membrane</keyword>
<keyword evidence="19" id="KW-1185">Reference proteome</keyword>
<evidence type="ECO:0000259" key="17">
    <source>
        <dbReference type="PROSITE" id="PS50885"/>
    </source>
</evidence>
<comment type="subcellular location">
    <subcellularLocation>
        <location evidence="2">Cell inner membrane</location>
        <topology evidence="2">Multi-pass membrane protein</topology>
    </subcellularLocation>
</comment>
<name>A0A0F7JYN7_9GAMM</name>
<keyword evidence="7 15" id="KW-0812">Transmembrane</keyword>
<evidence type="ECO:0000313" key="19">
    <source>
        <dbReference type="Proteomes" id="UP000034410"/>
    </source>
</evidence>
<dbReference type="CDD" id="cd19408">
    <property type="entry name" value="NarX_NarQ_sensor"/>
    <property type="match status" value="1"/>
</dbReference>
<keyword evidence="11 15" id="KW-1133">Transmembrane helix</keyword>
<feature type="transmembrane region" description="Helical" evidence="15">
    <location>
        <begin position="195"/>
        <end position="216"/>
    </location>
</feature>
<comment type="catalytic activity">
    <reaction evidence="1 14">
        <text>ATP + protein L-histidine = ADP + protein N-phospho-L-histidine.</text>
        <dbReference type="EC" id="2.7.13.3"/>
    </reaction>
</comment>
<dbReference type="AlphaFoldDB" id="A0A0F7JYN7"/>
<dbReference type="KEGG" id="seds:AAY24_06145"/>
<dbReference type="Pfam" id="PF13675">
    <property type="entry name" value="PilJ"/>
    <property type="match status" value="1"/>
</dbReference>
<dbReference type="InterPro" id="IPR011712">
    <property type="entry name" value="Sig_transdc_His_kin_sub3_dim/P"/>
</dbReference>
<keyword evidence="4 14" id="KW-0997">Cell inner membrane</keyword>
<dbReference type="PANTHER" id="PTHR24421">
    <property type="entry name" value="NITRATE/NITRITE SENSOR PROTEIN NARX-RELATED"/>
    <property type="match status" value="1"/>
</dbReference>
<dbReference type="GO" id="GO:0005886">
    <property type="term" value="C:plasma membrane"/>
    <property type="evidence" value="ECO:0007669"/>
    <property type="project" value="UniProtKB-SubCell"/>
</dbReference>
<evidence type="ECO:0000256" key="1">
    <source>
        <dbReference type="ARBA" id="ARBA00000085"/>
    </source>
</evidence>
<accession>A0A0F7JYN7</accession>
<dbReference type="Gene3D" id="1.10.8.500">
    <property type="entry name" value="HAMP domain in histidine kinase"/>
    <property type="match status" value="1"/>
</dbReference>
<dbReference type="SUPFAM" id="SSF158472">
    <property type="entry name" value="HAMP domain-like"/>
    <property type="match status" value="1"/>
</dbReference>
<dbReference type="Pfam" id="PF07730">
    <property type="entry name" value="HisKA_3"/>
    <property type="match status" value="1"/>
</dbReference>
<dbReference type="CDD" id="cd06225">
    <property type="entry name" value="HAMP"/>
    <property type="match status" value="1"/>
</dbReference>
<gene>
    <name evidence="18" type="ORF">AAY24_06145</name>
</gene>
<dbReference type="OrthoDB" id="9811306at2"/>
<dbReference type="SMART" id="SM00304">
    <property type="entry name" value="HAMP"/>
    <property type="match status" value="1"/>
</dbReference>
<evidence type="ECO:0000256" key="13">
    <source>
        <dbReference type="ARBA" id="ARBA00023136"/>
    </source>
</evidence>
<evidence type="ECO:0000256" key="14">
    <source>
        <dbReference type="PIRNR" id="PIRNR003167"/>
    </source>
</evidence>
<dbReference type="EC" id="2.7.13.3" evidence="14"/>
<keyword evidence="9 14" id="KW-0418">Kinase</keyword>
<dbReference type="CDD" id="cd16917">
    <property type="entry name" value="HATPase_UhpB-NarQ-NarX-like"/>
    <property type="match status" value="1"/>
</dbReference>
<dbReference type="Gene3D" id="3.30.565.10">
    <property type="entry name" value="Histidine kinase-like ATPase, C-terminal domain"/>
    <property type="match status" value="1"/>
</dbReference>
<feature type="domain" description="HAMP" evidence="17">
    <location>
        <begin position="219"/>
        <end position="266"/>
    </location>
</feature>
<feature type="domain" description="Histidine kinase" evidence="16">
    <location>
        <begin position="441"/>
        <end position="638"/>
    </location>
</feature>
<dbReference type="Gene3D" id="1.20.5.1930">
    <property type="match status" value="1"/>
</dbReference>
<dbReference type="InterPro" id="IPR036890">
    <property type="entry name" value="HATPase_C_sf"/>
</dbReference>
<dbReference type="SUPFAM" id="SSF55781">
    <property type="entry name" value="GAF domain-like"/>
    <property type="match status" value="1"/>
</dbReference>
<evidence type="ECO:0000256" key="12">
    <source>
        <dbReference type="ARBA" id="ARBA00023012"/>
    </source>
</evidence>
<keyword evidence="13 14" id="KW-0472">Membrane</keyword>
<dbReference type="SMART" id="SM00387">
    <property type="entry name" value="HATPase_c"/>
    <property type="match status" value="1"/>
</dbReference>
<evidence type="ECO:0000256" key="4">
    <source>
        <dbReference type="ARBA" id="ARBA00022519"/>
    </source>
</evidence>
<evidence type="ECO:0000256" key="5">
    <source>
        <dbReference type="ARBA" id="ARBA00022553"/>
    </source>
</evidence>
<reference evidence="18 19" key="1">
    <citation type="journal article" date="2015" name="Genome Announc.">
        <title>Complete Genome Sequence of Sedimenticola thiotaurini Strain SIP-G1, a Polyphosphate- and Polyhydroxyalkanoate-Accumulating Sulfur-Oxidizing Gammaproteobacterium Isolated from Salt Marsh Sediments.</title>
        <authorList>
            <person name="Flood B.E."/>
            <person name="Jones D.S."/>
            <person name="Bailey J.V."/>
        </authorList>
    </citation>
    <scope>NUCLEOTIDE SEQUENCE [LARGE SCALE GENOMIC DNA]</scope>
    <source>
        <strain evidence="18 19">SIP-G1</strain>
    </source>
</reference>
<dbReference type="InterPro" id="IPR042295">
    <property type="entry name" value="NarX-like_N_sf"/>
</dbReference>
<dbReference type="InterPro" id="IPR016380">
    <property type="entry name" value="Sig_transdc_His_kin_NarX/NarQ"/>
</dbReference>
<dbReference type="InterPro" id="IPR029095">
    <property type="entry name" value="NarX-like_N"/>
</dbReference>
<dbReference type="Proteomes" id="UP000034410">
    <property type="component" value="Chromosome"/>
</dbReference>
<dbReference type="GO" id="GO:0046983">
    <property type="term" value="F:protein dimerization activity"/>
    <property type="evidence" value="ECO:0007669"/>
    <property type="project" value="UniProtKB-UniRule"/>
</dbReference>
<sequence>MAIRYKNSVLLRMGISMGFITLLAFMTMLGSIFIEEQTQGHAAAVNQAGSLRMQSYRIATRLVYQSDIRPERYWKLTEQLVQEFENRLRSPRLIGILPADPDHRLTRAYERINQQWHRKIKPVLTVYVSLMGPREAAGLLPPHAADDPLRVAVQQNIRARYVSIVDRFVGDIDKLVQLLEEGTESNIRWLRVIQISSLFLTLAAVFYTMYLIQALVMPPLRDLLRFAQLVRRGDLTVRVKHERDDELGQLGSAFNGMADDLSKMYADLEMRVREKTTDLERSNRSLELLYKTTRRLNDTHITPRVYEELLKDIEKVVGFGPGNICLAKSIGGEIFTLATSNLSGATVCNQDECRACMNQQGTRIKEWRDPDQTLRRVLAIPIRDKEEQHGILFIAIPEDAPLQEWQTQLLEAVADHIGAAISVAYRTTYNRRVALYEERGVIARELHDSLAQSLSYLKIQVSRLDMVIKQGGDEALVLGVVQELREGLNSAYRQLRELLTTFRLKVDGRGLLQALEQTVDEFRGRSDITIRLDSNLQGLQLSENEEIHVLQVIREALSNVIRHSGANAAQVTLCGGGDEPIRVSVVDDGCGIPASPERSRHYGLAIMEERVRSLNGTLTVEPVKGGGTRVAFQFRAARKNHDRSDDSVNPIAL</sequence>
<evidence type="ECO:0000256" key="6">
    <source>
        <dbReference type="ARBA" id="ARBA00022679"/>
    </source>
</evidence>
<organism evidence="18 19">
    <name type="scientific">Sedimenticola thiotaurini</name>
    <dbReference type="NCBI Taxonomy" id="1543721"/>
    <lineage>
        <taxon>Bacteria</taxon>
        <taxon>Pseudomonadati</taxon>
        <taxon>Pseudomonadota</taxon>
        <taxon>Gammaproteobacteria</taxon>
        <taxon>Chromatiales</taxon>
        <taxon>Sedimenticolaceae</taxon>
        <taxon>Sedimenticola</taxon>
    </lineage>
</organism>
<evidence type="ECO:0000256" key="9">
    <source>
        <dbReference type="ARBA" id="ARBA00022777"/>
    </source>
</evidence>
<dbReference type="InterPro" id="IPR050482">
    <property type="entry name" value="Sensor_HK_TwoCompSys"/>
</dbReference>
<evidence type="ECO:0000256" key="2">
    <source>
        <dbReference type="ARBA" id="ARBA00004429"/>
    </source>
</evidence>
<evidence type="ECO:0000256" key="3">
    <source>
        <dbReference type="ARBA" id="ARBA00022475"/>
    </source>
</evidence>
<evidence type="ECO:0000256" key="10">
    <source>
        <dbReference type="ARBA" id="ARBA00022840"/>
    </source>
</evidence>
<dbReference type="PROSITE" id="PS50885">
    <property type="entry name" value="HAMP"/>
    <property type="match status" value="1"/>
</dbReference>